<dbReference type="AlphaFoldDB" id="A0A074X8M4"/>
<protein>
    <recommendedName>
        <fullName evidence="1">Gfo/Idh/MocA-like oxidoreductase N-terminal domain-containing protein</fullName>
    </recommendedName>
</protein>
<feature type="domain" description="Gfo/Idh/MocA-like oxidoreductase N-terminal" evidence="1">
    <location>
        <begin position="2"/>
        <end position="119"/>
    </location>
</feature>
<keyword evidence="3" id="KW-1185">Reference proteome</keyword>
<dbReference type="Proteomes" id="UP000030706">
    <property type="component" value="Unassembled WGS sequence"/>
</dbReference>
<dbReference type="GeneID" id="40751167"/>
<proteinExistence type="predicted"/>
<evidence type="ECO:0000259" key="1">
    <source>
        <dbReference type="Pfam" id="PF01408"/>
    </source>
</evidence>
<dbReference type="InterPro" id="IPR000683">
    <property type="entry name" value="Gfo/Idh/MocA-like_OxRdtase_N"/>
</dbReference>
<organism evidence="2 3">
    <name type="scientific">Aureobasidium pullulans EXF-150</name>
    <dbReference type="NCBI Taxonomy" id="1043002"/>
    <lineage>
        <taxon>Eukaryota</taxon>
        <taxon>Fungi</taxon>
        <taxon>Dikarya</taxon>
        <taxon>Ascomycota</taxon>
        <taxon>Pezizomycotina</taxon>
        <taxon>Dothideomycetes</taxon>
        <taxon>Dothideomycetidae</taxon>
        <taxon>Dothideales</taxon>
        <taxon>Saccotheciaceae</taxon>
        <taxon>Aureobasidium</taxon>
    </lineage>
</organism>
<dbReference type="GO" id="GO:0000166">
    <property type="term" value="F:nucleotide binding"/>
    <property type="evidence" value="ECO:0007669"/>
    <property type="project" value="InterPro"/>
</dbReference>
<dbReference type="EMBL" id="KL585026">
    <property type="protein sequence ID" value="KEQ78402.1"/>
    <property type="molecule type" value="Genomic_DNA"/>
</dbReference>
<sequence>MIVGIGPHAQRTYIPQLQALGKDHGEMVKAGVDVEEKRIQVTEWALKHCPKMKTHFVPFFTDVMPAHVKTALDHLVDTLEINALVVSTEPLAHKAYALWAMGRGLSILMDKPITTRERATVDINEARGIAEDYHKLFAEYSALQKHTRTCFMVSSHRRFNPIFKRAMSYIREIAEHTGCPVTGISASYCDGTFRLPLETLEQRYHTYSKGYGKVSHSGYHILDLTCCFAKAGIIPKKSPDSIDVISSFISPKGFFRQLREEDYQNLFGVAEYQSVCTESEQDLAQRAQGYGEIDAVAQLTFRQEGDPVMLAQLNISSTGYGQRSTLHPNPDQYKGNGRVKHEAYEIRSGPFQTIYIESRSIADDGSACTPGNFQTGANNHFEMQVFRNHELTGHAQPMEVLHLADLADELGYSHEKLYTEQAKSTMILEMILFIEGKIDYPELTSNLDDHRLPAEIMSAMYVSHILDKKVGNPVATISLP</sequence>
<dbReference type="HOGENOM" id="CLU_024756_0_0_1"/>
<dbReference type="InterPro" id="IPR036291">
    <property type="entry name" value="NAD(P)-bd_dom_sf"/>
</dbReference>
<evidence type="ECO:0000313" key="2">
    <source>
        <dbReference type="EMBL" id="KEQ78402.1"/>
    </source>
</evidence>
<dbReference type="OrthoDB" id="446809at2759"/>
<dbReference type="SUPFAM" id="SSF51735">
    <property type="entry name" value="NAD(P)-binding Rossmann-fold domains"/>
    <property type="match status" value="1"/>
</dbReference>
<accession>A0A074X8M4</accession>
<reference evidence="2 3" key="1">
    <citation type="journal article" date="2014" name="BMC Genomics">
        <title>Genome sequencing of four Aureobasidium pullulans varieties: biotechnological potential, stress tolerance, and description of new species.</title>
        <authorList>
            <person name="Gostin Ar C."/>
            <person name="Ohm R.A."/>
            <person name="Kogej T."/>
            <person name="Sonjak S."/>
            <person name="Turk M."/>
            <person name="Zajc J."/>
            <person name="Zalar P."/>
            <person name="Grube M."/>
            <person name="Sun H."/>
            <person name="Han J."/>
            <person name="Sharma A."/>
            <person name="Chiniquy J."/>
            <person name="Ngan C.Y."/>
            <person name="Lipzen A."/>
            <person name="Barry K."/>
            <person name="Grigoriev I.V."/>
            <person name="Gunde-Cimerman N."/>
        </authorList>
    </citation>
    <scope>NUCLEOTIDE SEQUENCE [LARGE SCALE GENOMIC DNA]</scope>
    <source>
        <strain evidence="2 3">EXF-150</strain>
    </source>
</reference>
<gene>
    <name evidence="2" type="ORF">M438DRAFT_378920</name>
</gene>
<dbReference type="RefSeq" id="XP_029754589.1">
    <property type="nucleotide sequence ID" value="XM_029908861.1"/>
</dbReference>
<evidence type="ECO:0000313" key="3">
    <source>
        <dbReference type="Proteomes" id="UP000030706"/>
    </source>
</evidence>
<name>A0A074X8M4_AURPU</name>
<dbReference type="Pfam" id="PF01408">
    <property type="entry name" value="GFO_IDH_MocA"/>
    <property type="match status" value="1"/>
</dbReference>
<dbReference type="Gene3D" id="3.40.50.720">
    <property type="entry name" value="NAD(P)-binding Rossmann-like Domain"/>
    <property type="match status" value="1"/>
</dbReference>